<dbReference type="Pfam" id="PF02592">
    <property type="entry name" value="Vut_1"/>
    <property type="match status" value="1"/>
</dbReference>
<evidence type="ECO:0000313" key="2">
    <source>
        <dbReference type="EMBL" id="CDZ76098.1"/>
    </source>
</evidence>
<dbReference type="PANTHER" id="PTHR34300">
    <property type="entry name" value="QUEUOSINE PRECURSOR TRANSPORTER-RELATED"/>
    <property type="match status" value="1"/>
</dbReference>
<dbReference type="eggNOG" id="COG1738">
    <property type="taxonomic scope" value="Bacteria"/>
</dbReference>
<dbReference type="STRING" id="1034943.BN59_00362"/>
<keyword evidence="3" id="KW-1185">Reference proteome</keyword>
<sequence>MLSREFSLYWLALAHILLICLSNTLVQYPFVLFGFHTTWGAFSYPLIFILTDLTTRLFGQEKARKIIFLAMFPGLICSYLISNFFSYGNVFVANVFALRIALASFCAYVLGQLLDIIVFQRLRENSKWWVAPSVSNIFGNLLDTYVFFFTAFYQCSNAFLSAHWPEIAMIDLLFKISISLLTFVPLYGIVLQLILRKKENYIGLGIKP</sequence>
<accession>A0A078KWL2</accession>
<comment type="similarity">
    <text evidence="1">Belongs to the vitamin uptake transporter (VUT/ECF) (TC 2.A.88) family. Q precursor transporter subfamily.</text>
</comment>
<feature type="transmembrane region" description="Helical" evidence="1">
    <location>
        <begin position="66"/>
        <end position="85"/>
    </location>
</feature>
<comment type="subcellular location">
    <subcellularLocation>
        <location evidence="1">Cell inner membrane</location>
        <topology evidence="1">Multi-pass membrane protein</topology>
    </subcellularLocation>
</comment>
<name>A0A078KWL2_9GAMM</name>
<gene>
    <name evidence="2" type="primary">yhhQ</name>
    <name evidence="2" type="ORF">BN59_00362</name>
</gene>
<dbReference type="GO" id="GO:0022857">
    <property type="term" value="F:transmembrane transporter activity"/>
    <property type="evidence" value="ECO:0007669"/>
    <property type="project" value="UniProtKB-UniRule"/>
</dbReference>
<keyword evidence="1" id="KW-1003">Cell membrane</keyword>
<dbReference type="AlphaFoldDB" id="A0A078KWL2"/>
<proteinExistence type="inferred from homology"/>
<feature type="transmembrane region" description="Helical" evidence="1">
    <location>
        <begin position="129"/>
        <end position="152"/>
    </location>
</feature>
<keyword evidence="1" id="KW-0813">Transport</keyword>
<evidence type="ECO:0000313" key="3">
    <source>
        <dbReference type="Proteomes" id="UP000044071"/>
    </source>
</evidence>
<dbReference type="InterPro" id="IPR003744">
    <property type="entry name" value="YhhQ"/>
</dbReference>
<dbReference type="NCBIfam" id="NF008406">
    <property type="entry name" value="PRK11212.1"/>
    <property type="match status" value="1"/>
</dbReference>
<dbReference type="PANTHER" id="PTHR34300:SF1">
    <property type="entry name" value="QUEUOSINE PRECURSOR TRANSPORTER"/>
    <property type="match status" value="1"/>
</dbReference>
<reference evidence="2 3" key="1">
    <citation type="submission" date="2014-06" db="EMBL/GenBank/DDBJ databases">
        <authorList>
            <person name="Urmite Genomes Urmite Genomes"/>
        </authorList>
    </citation>
    <scope>NUCLEOTIDE SEQUENCE [LARGE SCALE GENOMIC DNA]</scope>
</reference>
<comment type="function">
    <text evidence="1">Involved in the import of queuosine (Q) precursors, required for Q precursor salvage.</text>
</comment>
<keyword evidence="1" id="KW-0812">Transmembrane</keyword>
<dbReference type="HAMAP" id="MF_02088">
    <property type="entry name" value="Q_prec_transport"/>
    <property type="match status" value="1"/>
</dbReference>
<dbReference type="GO" id="GO:0005886">
    <property type="term" value="C:plasma membrane"/>
    <property type="evidence" value="ECO:0007669"/>
    <property type="project" value="UniProtKB-SubCell"/>
</dbReference>
<organism evidence="2 3">
    <name type="scientific">Legionella massiliensis</name>
    <dbReference type="NCBI Taxonomy" id="1034943"/>
    <lineage>
        <taxon>Bacteria</taxon>
        <taxon>Pseudomonadati</taxon>
        <taxon>Pseudomonadota</taxon>
        <taxon>Gammaproteobacteria</taxon>
        <taxon>Legionellales</taxon>
        <taxon>Legionellaceae</taxon>
        <taxon>Legionella</taxon>
    </lineage>
</organism>
<feature type="transmembrane region" description="Helical" evidence="1">
    <location>
        <begin position="32"/>
        <end position="54"/>
    </location>
</feature>
<protein>
    <recommendedName>
        <fullName evidence="1">Probable queuosine precursor transporter</fullName>
        <shortName evidence="1">Q precursor transporter</shortName>
    </recommendedName>
</protein>
<keyword evidence="1" id="KW-0472">Membrane</keyword>
<dbReference type="RefSeq" id="WP_043872705.1">
    <property type="nucleotide sequence ID" value="NZ_CCVW01000001.1"/>
</dbReference>
<keyword evidence="1" id="KW-0997">Cell inner membrane</keyword>
<feature type="transmembrane region" description="Helical" evidence="1">
    <location>
        <begin position="91"/>
        <end position="117"/>
    </location>
</feature>
<dbReference type="Proteomes" id="UP000044071">
    <property type="component" value="Unassembled WGS sequence"/>
</dbReference>
<dbReference type="OrthoDB" id="7065604at2"/>
<evidence type="ECO:0000256" key="1">
    <source>
        <dbReference type="HAMAP-Rule" id="MF_02088"/>
    </source>
</evidence>
<feature type="transmembrane region" description="Helical" evidence="1">
    <location>
        <begin position="172"/>
        <end position="195"/>
    </location>
</feature>
<keyword evidence="1" id="KW-1133">Transmembrane helix</keyword>
<dbReference type="NCBIfam" id="TIGR00697">
    <property type="entry name" value="queuosine precursor transporter"/>
    <property type="match status" value="1"/>
</dbReference>
<feature type="transmembrane region" description="Helical" evidence="1">
    <location>
        <begin position="7"/>
        <end position="26"/>
    </location>
</feature>
<dbReference type="EMBL" id="CCSB01000001">
    <property type="protein sequence ID" value="CDZ76098.1"/>
    <property type="molecule type" value="Genomic_DNA"/>
</dbReference>